<dbReference type="InterPro" id="IPR006626">
    <property type="entry name" value="PbH1"/>
</dbReference>
<evidence type="ECO:0008006" key="4">
    <source>
        <dbReference type="Google" id="ProtNLM"/>
    </source>
</evidence>
<accession>A0ABS7HC52</accession>
<reference evidence="2 3" key="1">
    <citation type="journal article" date="2021" name="MBio">
        <title>Poor Competitiveness of Bradyrhizobium in Pigeon Pea Root Colonization in Indian Soils.</title>
        <authorList>
            <person name="Chalasani D."/>
            <person name="Basu A."/>
            <person name="Pullabhotla S.V.S.R.N."/>
            <person name="Jorrin B."/>
            <person name="Neal A.L."/>
            <person name="Poole P.S."/>
            <person name="Podile A.R."/>
            <person name="Tkacz A."/>
        </authorList>
    </citation>
    <scope>NUCLEOTIDE SEQUENCE [LARGE SCALE GENOMIC DNA]</scope>
    <source>
        <strain evidence="2 3">HU44</strain>
    </source>
</reference>
<evidence type="ECO:0000313" key="2">
    <source>
        <dbReference type="EMBL" id="MBW9064276.1"/>
    </source>
</evidence>
<dbReference type="Gene3D" id="2.150.10.10">
    <property type="entry name" value="Serralysin-like metalloprotease, C-terminal"/>
    <property type="match status" value="1"/>
</dbReference>
<sequence>MADFPDATNTGVTSGAAMTKYNGTLHITEDNAVISNMDITGDIVIDADNVTLNNIKLTSTGAWSAVNVMDGATGFTLQNSEIDGKGLSQNGVYGHGTFVGNDIYGVENGITVSGPSDIRDNYIHNFLGTAEAHYDGIEVNAGHDIDIVHNTVVVDHGQTSAVMLDNYFGGLSNITVENNRLAGGGYTVYLDDTFGGGAVDDGSIKIINNQVGDGQWGDFALYGNNPVMYGNTDLNTLPTDTTSNETVADTTPVIDTPTDTAPTTPTDTAPADNTATDTTVPVDTTETDTTQADTTQADTTQSTSSSGDLGDDGLSLSAQTTADSEADTGATDVAESVATAASSTSDTVDGGDEPIEQTTGSDFVDKDHGTRHDHSSRAGEGDSHRHGGSGDDVHTGALGADDLLGGDTFVFETADASTNGPTGGRDSMFDFSGSHGDRIDLADIGANWAAFADHTFTDLGTAAFTGKAGESHCDKQDSDTYVYGGTNGDRNADLAVHHDDAASLSKDYFLL</sequence>
<dbReference type="SUPFAM" id="SSF51126">
    <property type="entry name" value="Pectin lyase-like"/>
    <property type="match status" value="1"/>
</dbReference>
<dbReference type="InterPro" id="IPR011049">
    <property type="entry name" value="Serralysin-like_metalloprot_C"/>
</dbReference>
<dbReference type="Proteomes" id="UP000757604">
    <property type="component" value="Unassembled WGS sequence"/>
</dbReference>
<keyword evidence="3" id="KW-1185">Reference proteome</keyword>
<feature type="compositionally biased region" description="Basic and acidic residues" evidence="1">
    <location>
        <begin position="363"/>
        <end position="394"/>
    </location>
</feature>
<feature type="compositionally biased region" description="Low complexity" evidence="1">
    <location>
        <begin position="330"/>
        <end position="348"/>
    </location>
</feature>
<gene>
    <name evidence="2" type="ORF">JNB71_13195</name>
</gene>
<feature type="compositionally biased region" description="Low complexity" evidence="1">
    <location>
        <begin position="234"/>
        <end position="317"/>
    </location>
</feature>
<organism evidence="2 3">
    <name type="scientific">Rhizobium herbae</name>
    <dbReference type="NCBI Taxonomy" id="508661"/>
    <lineage>
        <taxon>Bacteria</taxon>
        <taxon>Pseudomonadati</taxon>
        <taxon>Pseudomonadota</taxon>
        <taxon>Alphaproteobacteria</taxon>
        <taxon>Hyphomicrobiales</taxon>
        <taxon>Rhizobiaceae</taxon>
        <taxon>Rhizobium/Agrobacterium group</taxon>
        <taxon>Rhizobium</taxon>
    </lineage>
</organism>
<dbReference type="SMART" id="SM00710">
    <property type="entry name" value="PbH1"/>
    <property type="match status" value="5"/>
</dbReference>
<dbReference type="EMBL" id="JAEUAO010000003">
    <property type="protein sequence ID" value="MBW9064276.1"/>
    <property type="molecule type" value="Genomic_DNA"/>
</dbReference>
<evidence type="ECO:0000313" key="3">
    <source>
        <dbReference type="Proteomes" id="UP000757604"/>
    </source>
</evidence>
<comment type="caution">
    <text evidence="2">The sequence shown here is derived from an EMBL/GenBank/DDBJ whole genome shotgun (WGS) entry which is preliminary data.</text>
</comment>
<dbReference type="InterPro" id="IPR011050">
    <property type="entry name" value="Pectin_lyase_fold/virulence"/>
</dbReference>
<proteinExistence type="predicted"/>
<feature type="region of interest" description="Disordered" evidence="1">
    <location>
        <begin position="234"/>
        <end position="399"/>
    </location>
</feature>
<evidence type="ECO:0000256" key="1">
    <source>
        <dbReference type="SAM" id="MobiDB-lite"/>
    </source>
</evidence>
<name>A0ABS7HC52_9HYPH</name>
<protein>
    <recommendedName>
        <fullName evidence="4">Right handed beta helix domain-containing protein</fullName>
    </recommendedName>
</protein>